<name>A0A8K0AIV8_BRALA</name>
<keyword evidence="4" id="KW-1185">Reference proteome</keyword>
<feature type="compositionally biased region" description="Acidic residues" evidence="1">
    <location>
        <begin position="29"/>
        <end position="41"/>
    </location>
</feature>
<protein>
    <submittedName>
        <fullName evidence="3">PGBD4 protein</fullName>
    </submittedName>
</protein>
<dbReference type="EMBL" id="OV696694">
    <property type="protein sequence ID" value="CAH1273848.1"/>
    <property type="molecule type" value="Genomic_DNA"/>
</dbReference>
<evidence type="ECO:0000313" key="4">
    <source>
        <dbReference type="Proteomes" id="UP000838412"/>
    </source>
</evidence>
<dbReference type="Pfam" id="PF13843">
    <property type="entry name" value="DDE_Tnp_1_7"/>
    <property type="match status" value="1"/>
</dbReference>
<dbReference type="PANTHER" id="PTHR46599">
    <property type="entry name" value="PIGGYBAC TRANSPOSABLE ELEMENT-DERIVED PROTEIN 4"/>
    <property type="match status" value="1"/>
</dbReference>
<gene>
    <name evidence="3" type="primary">PGBD4</name>
    <name evidence="3" type="ORF">BLAG_LOCUS25057</name>
</gene>
<dbReference type="InterPro" id="IPR029526">
    <property type="entry name" value="PGBD"/>
</dbReference>
<evidence type="ECO:0000313" key="3">
    <source>
        <dbReference type="EMBL" id="CAH1273848.1"/>
    </source>
</evidence>
<dbReference type="OrthoDB" id="118105at2759"/>
<sequence length="552" mass="63277">MSIVQIEEVLEGHATIDSGDEFPFSDPAESTESESDSEWKEEEDHGVRKRRGPQTATRAASSAPRLEGGDCPSIDGDGLPHDFSEQGGFSDQVRLPDDPKPLDFLTLMVPDSVYKTCTEQTNKYARDYLAANPKADHKGISEAEMRTFLALNIAMGLVHQEDIGDYWSRDEVMATPFFPSIMRRDRFLLILKFFHLSDNDTYHPRGHPQYNPMHKLGTIYETLVETFKRTWYPGHQIGVDEGVVPFRGHPNFRKDKPDKYGVGLKAYQLCDATNGYCCQFQLYGGKGKELSAKGMRHDIVSKLVVPYLQKGHILHYDNCYTSPQLFRNLCDAGTKAHGSMRNRKLSTLKSVSPGKRRHSKKEITPPESLQQEYNQYMCAFDSSNLCFRSNMYRLKWWKKAFFHMFSLALVNAHLLQKEYMSAHGKKALLEHKDFQREVVKELISTSGYERVGQERRSSASASSLLRLTERHFLKKIPQTEGGRFRSRTCQVCGPAERKYRRDHGFLVAKRSGHESTYQCEECQVALCITPCMELYHTEVNYQKAWIKLQHPN</sequence>
<organism evidence="3 4">
    <name type="scientific">Branchiostoma lanceolatum</name>
    <name type="common">Common lancelet</name>
    <name type="synonym">Amphioxus lanceolatum</name>
    <dbReference type="NCBI Taxonomy" id="7740"/>
    <lineage>
        <taxon>Eukaryota</taxon>
        <taxon>Metazoa</taxon>
        <taxon>Chordata</taxon>
        <taxon>Cephalochordata</taxon>
        <taxon>Leptocardii</taxon>
        <taxon>Amphioxiformes</taxon>
        <taxon>Branchiostomatidae</taxon>
        <taxon>Branchiostoma</taxon>
    </lineage>
</organism>
<feature type="region of interest" description="Disordered" evidence="1">
    <location>
        <begin position="11"/>
        <end position="95"/>
    </location>
</feature>
<evidence type="ECO:0000256" key="1">
    <source>
        <dbReference type="SAM" id="MobiDB-lite"/>
    </source>
</evidence>
<dbReference type="PANTHER" id="PTHR46599:SF3">
    <property type="entry name" value="PIGGYBAC TRANSPOSABLE ELEMENT-DERIVED PROTEIN 4"/>
    <property type="match status" value="1"/>
</dbReference>
<dbReference type="Proteomes" id="UP000838412">
    <property type="component" value="Chromosome 9"/>
</dbReference>
<dbReference type="AlphaFoldDB" id="A0A8K0AIV8"/>
<feature type="domain" description="PiggyBac transposable element-derived protein" evidence="2">
    <location>
        <begin position="101"/>
        <end position="345"/>
    </location>
</feature>
<reference evidence="3" key="1">
    <citation type="submission" date="2022-01" db="EMBL/GenBank/DDBJ databases">
        <authorList>
            <person name="Braso-Vives M."/>
        </authorList>
    </citation>
    <scope>NUCLEOTIDE SEQUENCE</scope>
</reference>
<accession>A0A8K0AIV8</accession>
<evidence type="ECO:0000259" key="2">
    <source>
        <dbReference type="Pfam" id="PF13843"/>
    </source>
</evidence>
<proteinExistence type="predicted"/>